<dbReference type="GO" id="GO:0004620">
    <property type="term" value="F:phospholipase activity"/>
    <property type="evidence" value="ECO:0007669"/>
    <property type="project" value="TreeGrafter"/>
</dbReference>
<evidence type="ECO:0000313" key="4">
    <source>
        <dbReference type="EMBL" id="KAK9889140.1"/>
    </source>
</evidence>
<evidence type="ECO:0000313" key="5">
    <source>
        <dbReference type="Proteomes" id="UP001431783"/>
    </source>
</evidence>
<dbReference type="SUPFAM" id="SSF117839">
    <property type="entry name" value="WWE domain"/>
    <property type="match status" value="1"/>
</dbReference>
<name>A0AAW1V6J0_9CUCU</name>
<protein>
    <submittedName>
        <fullName evidence="4">Uncharacterized protein</fullName>
    </submittedName>
</protein>
<dbReference type="SMART" id="SM01127">
    <property type="entry name" value="DDHD"/>
    <property type="match status" value="1"/>
</dbReference>
<proteinExistence type="inferred from homology"/>
<dbReference type="AlphaFoldDB" id="A0AAW1V6J0"/>
<comment type="similarity">
    <text evidence="1">Belongs to the PA-PLA1 family.</text>
</comment>
<dbReference type="PANTHER" id="PTHR23509">
    <property type="entry name" value="PA-PL1 PHOSPHOLIPASE FAMILY"/>
    <property type="match status" value="1"/>
</dbReference>
<organism evidence="4 5">
    <name type="scientific">Henosepilachna vigintioctopunctata</name>
    <dbReference type="NCBI Taxonomy" id="420089"/>
    <lineage>
        <taxon>Eukaryota</taxon>
        <taxon>Metazoa</taxon>
        <taxon>Ecdysozoa</taxon>
        <taxon>Arthropoda</taxon>
        <taxon>Hexapoda</taxon>
        <taxon>Insecta</taxon>
        <taxon>Pterygota</taxon>
        <taxon>Neoptera</taxon>
        <taxon>Endopterygota</taxon>
        <taxon>Coleoptera</taxon>
        <taxon>Polyphaga</taxon>
        <taxon>Cucujiformia</taxon>
        <taxon>Coccinelloidea</taxon>
        <taxon>Coccinellidae</taxon>
        <taxon>Epilachninae</taxon>
        <taxon>Epilachnini</taxon>
        <taxon>Henosepilachna</taxon>
    </lineage>
</organism>
<gene>
    <name evidence="4" type="ORF">WA026_004410</name>
</gene>
<dbReference type="GO" id="GO:0030134">
    <property type="term" value="C:COPII-coated ER to Golgi transport vesicle"/>
    <property type="evidence" value="ECO:0007669"/>
    <property type="project" value="TreeGrafter"/>
</dbReference>
<dbReference type="InterPro" id="IPR037197">
    <property type="entry name" value="WWE_dom_sf"/>
</dbReference>
<dbReference type="InterPro" id="IPR004170">
    <property type="entry name" value="WWE_dom"/>
</dbReference>
<dbReference type="InterPro" id="IPR057825">
    <property type="entry name" value="WWE_SEC23-DDH2"/>
</dbReference>
<sequence length="521" mass="60306">MANQMYEPVQQHWFYKEHSENNKQIWCPFSKRDSKAIEEIYMSDKPDSEKIVPTDGSRFDVDISNRLRMPIYWKAEPAEVRRCSWFYKSSTSTKYLPYDEHIASNLEEEYKKSFEENQWHKRIELPNKDIIVLHSYDVIVLFPPSLSSDDWSNTQSQIRPTVVRRGVDEFDIDEGEPEKVDHILFMVHGIGSVCDLKLRTVQEAVDDFRSVCLQLLKSHYQSSCKAGLVNRVEVLPISWHSKLHSEDTGVDEKLKSITLESIPRLRDFTNNTLLDILFYTSPKYCQQIVTTVGDELNKLYELFKIRNPSFNGKVSLAGHSLGSLILFDLLSHQKTPEENAEEGSKSTVTKQNDRRISHMYGVMGSGFVRIQYPQLLFQPTALYAMGSPIGMFVTVRGLDSLGEDFSLPTCNAFLNIFHPYDPVAYRIESLVNPALASLKPMLIPHHKGRKRMHLGKKTYGRILNDFSEMCTNINNKTMYDNKDKNSMYEVAFHHMMTLLFFLLKLVCRNMNTAHFLLIQKI</sequence>
<dbReference type="Pfam" id="PF23464">
    <property type="entry name" value="WWE_3"/>
    <property type="match status" value="1"/>
</dbReference>
<feature type="domain" description="DDHD" evidence="3">
    <location>
        <begin position="375"/>
        <end position="521"/>
    </location>
</feature>
<dbReference type="Pfam" id="PF02862">
    <property type="entry name" value="DDHD"/>
    <property type="match status" value="1"/>
</dbReference>
<dbReference type="EMBL" id="JARQZJ010000122">
    <property type="protein sequence ID" value="KAK9889140.1"/>
    <property type="molecule type" value="Genomic_DNA"/>
</dbReference>
<evidence type="ECO:0000259" key="2">
    <source>
        <dbReference type="PROSITE" id="PS50918"/>
    </source>
</evidence>
<keyword evidence="5" id="KW-1185">Reference proteome</keyword>
<dbReference type="Proteomes" id="UP001431783">
    <property type="component" value="Unassembled WGS sequence"/>
</dbReference>
<dbReference type="GO" id="GO:0046872">
    <property type="term" value="F:metal ion binding"/>
    <property type="evidence" value="ECO:0007669"/>
    <property type="project" value="InterPro"/>
</dbReference>
<dbReference type="PANTHER" id="PTHR23509:SF10">
    <property type="entry name" value="LD21067P"/>
    <property type="match status" value="1"/>
</dbReference>
<dbReference type="InterPro" id="IPR004177">
    <property type="entry name" value="DDHD_dom"/>
</dbReference>
<dbReference type="PROSITE" id="PS50918">
    <property type="entry name" value="WWE"/>
    <property type="match status" value="1"/>
</dbReference>
<dbReference type="InterPro" id="IPR058055">
    <property type="entry name" value="PA-PLA1"/>
</dbReference>
<dbReference type="PROSITE" id="PS51043">
    <property type="entry name" value="DDHD"/>
    <property type="match status" value="1"/>
</dbReference>
<dbReference type="SUPFAM" id="SSF53474">
    <property type="entry name" value="alpha/beta-Hydrolases"/>
    <property type="match status" value="1"/>
</dbReference>
<dbReference type="Pfam" id="PF23463">
    <property type="entry name" value="WWE_2"/>
    <property type="match status" value="1"/>
</dbReference>
<feature type="domain" description="WWE" evidence="2">
    <location>
        <begin position="1"/>
        <end position="82"/>
    </location>
</feature>
<evidence type="ECO:0000259" key="3">
    <source>
        <dbReference type="PROSITE" id="PS51043"/>
    </source>
</evidence>
<evidence type="ECO:0000256" key="1">
    <source>
        <dbReference type="ARBA" id="ARBA00038464"/>
    </source>
</evidence>
<comment type="caution">
    <text evidence="4">The sequence shown here is derived from an EMBL/GenBank/DDBJ whole genome shotgun (WGS) entry which is preliminary data.</text>
</comment>
<reference evidence="4 5" key="1">
    <citation type="submission" date="2023-03" db="EMBL/GenBank/DDBJ databases">
        <title>Genome insight into feeding habits of ladybird beetles.</title>
        <authorList>
            <person name="Li H.-S."/>
            <person name="Huang Y.-H."/>
            <person name="Pang H."/>
        </authorList>
    </citation>
    <scope>NUCLEOTIDE SEQUENCE [LARGE SCALE GENOMIC DNA]</scope>
    <source>
        <strain evidence="4">SYSU_2023b</strain>
        <tissue evidence="4">Whole body</tissue>
    </source>
</reference>
<dbReference type="InterPro" id="IPR057826">
    <property type="entry name" value="WWE_C20G8.02"/>
</dbReference>
<accession>A0AAW1V6J0</accession>
<dbReference type="InterPro" id="IPR029058">
    <property type="entry name" value="AB_hydrolase_fold"/>
</dbReference>